<evidence type="ECO:0000256" key="8">
    <source>
        <dbReference type="RuleBase" id="RU000554"/>
    </source>
</evidence>
<keyword evidence="4 7" id="KW-0210">Decarboxylase</keyword>
<proteinExistence type="inferred from homology"/>
<evidence type="ECO:0000313" key="11">
    <source>
        <dbReference type="EMBL" id="GAA0580741.1"/>
    </source>
</evidence>
<keyword evidence="7" id="KW-0963">Cytoplasm</keyword>
<gene>
    <name evidence="7 11" type="primary">hemE</name>
    <name evidence="11" type="ORF">GCM10008942_32010</name>
</gene>
<evidence type="ECO:0000256" key="6">
    <source>
        <dbReference type="ARBA" id="ARBA00023244"/>
    </source>
</evidence>
<dbReference type="SUPFAM" id="SSF51726">
    <property type="entry name" value="UROD/MetE-like"/>
    <property type="match status" value="1"/>
</dbReference>
<feature type="binding site" evidence="7">
    <location>
        <position position="319"/>
    </location>
    <ligand>
        <name>substrate</name>
    </ligand>
</feature>
<dbReference type="PANTHER" id="PTHR21091">
    <property type="entry name" value="METHYLTETRAHYDROFOLATE:HOMOCYSTEINE METHYLTRANSFERASE RELATED"/>
    <property type="match status" value="1"/>
</dbReference>
<feature type="domain" description="Uroporphyrinogen decarboxylase (URO-D)" evidence="10">
    <location>
        <begin position="18"/>
        <end position="27"/>
    </location>
</feature>
<evidence type="ECO:0000256" key="7">
    <source>
        <dbReference type="HAMAP-Rule" id="MF_00218"/>
    </source>
</evidence>
<feature type="binding site" evidence="7">
    <location>
        <position position="204"/>
    </location>
    <ligand>
        <name>substrate</name>
    </ligand>
</feature>
<comment type="function">
    <text evidence="7">Catalyzes the decarboxylation of four acetate groups of uroporphyrinogen-III to yield coproporphyrinogen-III.</text>
</comment>
<feature type="binding site" evidence="7">
    <location>
        <position position="73"/>
    </location>
    <ligand>
        <name>substrate</name>
    </ligand>
</feature>
<keyword evidence="12" id="KW-1185">Reference proteome</keyword>
<dbReference type="HAMAP" id="MF_00218">
    <property type="entry name" value="URO_D"/>
    <property type="match status" value="1"/>
</dbReference>
<dbReference type="CDD" id="cd00717">
    <property type="entry name" value="URO-D"/>
    <property type="match status" value="1"/>
</dbReference>
<comment type="subunit">
    <text evidence="7">Homodimer.</text>
</comment>
<sequence length="341" mass="36556">MSLFLDVLAGKKARTPPPIWMMRQAGRYLPEYREVRAKAGSFLGLCGNPELAAEVTLQPIRRFDFDAAIIFSDILTVIMALGHAVTFDEGPKLPPLEPHREAVAALQRDPARWRPVLAPVCEALALARAGLSHDKALIGFAGAPWTLATYMAGGGNDEQKAARLWAYRDPESFDALLALLVDCVSQHLIWQFEAGAEAVQIFDSWAGGLPPVLFERCVVKPTQAIVEKVRAAVPNAPIIGFPRGTGLTGLLDYAEATGVDGLSVDPAIDLGLIAAAEGPVLQGNLDPLALVAGGDALRTGVESILKATKHVPFIFNLGHGILPTTPIEHVHELLKLVRGTR</sequence>
<keyword evidence="6 7" id="KW-0627">Porphyrin biosynthesis</keyword>
<evidence type="ECO:0000256" key="4">
    <source>
        <dbReference type="ARBA" id="ARBA00022793"/>
    </source>
</evidence>
<feature type="binding site" evidence="7">
    <location>
        <begin position="23"/>
        <end position="27"/>
    </location>
    <ligand>
        <name>substrate</name>
    </ligand>
</feature>
<comment type="caution">
    <text evidence="11">The sequence shown here is derived from an EMBL/GenBank/DDBJ whole genome shotgun (WGS) entry which is preliminary data.</text>
</comment>
<dbReference type="Pfam" id="PF01208">
    <property type="entry name" value="URO-D"/>
    <property type="match status" value="1"/>
</dbReference>
<dbReference type="NCBIfam" id="TIGR01464">
    <property type="entry name" value="hemE"/>
    <property type="match status" value="1"/>
</dbReference>
<comment type="similarity">
    <text evidence="2 7 9">Belongs to the uroporphyrinogen decarboxylase family.</text>
</comment>
<name>A0ABP3Q7D9_9PROT</name>
<feature type="binding site" evidence="7">
    <location>
        <position position="150"/>
    </location>
    <ligand>
        <name>substrate</name>
    </ligand>
</feature>
<comment type="pathway">
    <text evidence="1 7 8">Porphyrin-containing compound metabolism; protoporphyrin-IX biosynthesis; coproporphyrinogen-III from 5-aminolevulinate: step 4/4.</text>
</comment>
<evidence type="ECO:0000313" key="12">
    <source>
        <dbReference type="Proteomes" id="UP001499951"/>
    </source>
</evidence>
<evidence type="ECO:0000256" key="1">
    <source>
        <dbReference type="ARBA" id="ARBA00004804"/>
    </source>
</evidence>
<keyword evidence="5 7" id="KW-0456">Lyase</keyword>
<dbReference type="PANTHER" id="PTHR21091:SF169">
    <property type="entry name" value="UROPORPHYRINOGEN DECARBOXYLASE"/>
    <property type="match status" value="1"/>
</dbReference>
<evidence type="ECO:0000256" key="2">
    <source>
        <dbReference type="ARBA" id="ARBA00009935"/>
    </source>
</evidence>
<evidence type="ECO:0000256" key="5">
    <source>
        <dbReference type="ARBA" id="ARBA00023239"/>
    </source>
</evidence>
<dbReference type="InterPro" id="IPR000257">
    <property type="entry name" value="Uroporphyrinogen_deCOase"/>
</dbReference>
<evidence type="ECO:0000256" key="9">
    <source>
        <dbReference type="RuleBase" id="RU004169"/>
    </source>
</evidence>
<accession>A0ABP3Q7D9</accession>
<protein>
    <recommendedName>
        <fullName evidence="3 7">Uroporphyrinogen decarboxylase</fullName>
        <shortName evidence="7">UPD</shortName>
        <shortName evidence="7">URO-D</shortName>
        <ecNumber evidence="3 7">4.1.1.37</ecNumber>
    </recommendedName>
</protein>
<dbReference type="InterPro" id="IPR006361">
    <property type="entry name" value="Uroporphyrinogen_deCO2ase_HemE"/>
</dbReference>
<dbReference type="InterPro" id="IPR038071">
    <property type="entry name" value="UROD/MetE-like_sf"/>
</dbReference>
<feature type="site" description="Transition state stabilizer" evidence="7">
    <location>
        <position position="73"/>
    </location>
</feature>
<dbReference type="Gene3D" id="3.20.20.210">
    <property type="match status" value="1"/>
</dbReference>
<evidence type="ECO:0000256" key="3">
    <source>
        <dbReference type="ARBA" id="ARBA00012288"/>
    </source>
</evidence>
<dbReference type="Proteomes" id="UP001499951">
    <property type="component" value="Unassembled WGS sequence"/>
</dbReference>
<organism evidence="11 12">
    <name type="scientific">Rhizomicrobium electricum</name>
    <dbReference type="NCBI Taxonomy" id="480070"/>
    <lineage>
        <taxon>Bacteria</taxon>
        <taxon>Pseudomonadati</taxon>
        <taxon>Pseudomonadota</taxon>
        <taxon>Alphaproteobacteria</taxon>
        <taxon>Micropepsales</taxon>
        <taxon>Micropepsaceae</taxon>
        <taxon>Rhizomicrobium</taxon>
    </lineage>
</organism>
<dbReference type="EMBL" id="BAAADD010000009">
    <property type="protein sequence ID" value="GAA0580741.1"/>
    <property type="molecule type" value="Genomic_DNA"/>
</dbReference>
<evidence type="ECO:0000259" key="10">
    <source>
        <dbReference type="PROSITE" id="PS00906"/>
    </source>
</evidence>
<comment type="catalytic activity">
    <reaction evidence="7 8">
        <text>uroporphyrinogen III + 4 H(+) = coproporphyrinogen III + 4 CO2</text>
        <dbReference type="Rhea" id="RHEA:19865"/>
        <dbReference type="ChEBI" id="CHEBI:15378"/>
        <dbReference type="ChEBI" id="CHEBI:16526"/>
        <dbReference type="ChEBI" id="CHEBI:57308"/>
        <dbReference type="ChEBI" id="CHEBI:57309"/>
        <dbReference type="EC" id="4.1.1.37"/>
    </reaction>
</comment>
<reference evidence="12" key="1">
    <citation type="journal article" date="2019" name="Int. J. Syst. Evol. Microbiol.">
        <title>The Global Catalogue of Microorganisms (GCM) 10K type strain sequencing project: providing services to taxonomists for standard genome sequencing and annotation.</title>
        <authorList>
            <consortium name="The Broad Institute Genomics Platform"/>
            <consortium name="The Broad Institute Genome Sequencing Center for Infectious Disease"/>
            <person name="Wu L."/>
            <person name="Ma J."/>
        </authorList>
    </citation>
    <scope>NUCLEOTIDE SEQUENCE [LARGE SCALE GENOMIC DNA]</scope>
    <source>
        <strain evidence="12">JCM 15089</strain>
    </source>
</reference>
<comment type="caution">
    <text evidence="7">Lacks conserved residue(s) required for the propagation of feature annotation.</text>
</comment>
<dbReference type="PROSITE" id="PS00906">
    <property type="entry name" value="UROD_1"/>
    <property type="match status" value="1"/>
</dbReference>
<dbReference type="RefSeq" id="WP_166934887.1">
    <property type="nucleotide sequence ID" value="NZ_BAAADD010000009.1"/>
</dbReference>
<comment type="subcellular location">
    <subcellularLocation>
        <location evidence="7">Cytoplasm</location>
    </subcellularLocation>
</comment>
<dbReference type="EC" id="4.1.1.37" evidence="3 7"/>